<feature type="region of interest" description="Disordered" evidence="1">
    <location>
        <begin position="1"/>
        <end position="20"/>
    </location>
</feature>
<feature type="compositionally biased region" description="Polar residues" evidence="1">
    <location>
        <begin position="125"/>
        <end position="147"/>
    </location>
</feature>
<dbReference type="OrthoDB" id="8548883at2"/>
<organism evidence="2 3">
    <name type="scientific">Nitrosomonas ureae</name>
    <dbReference type="NCBI Taxonomy" id="44577"/>
    <lineage>
        <taxon>Bacteria</taxon>
        <taxon>Pseudomonadati</taxon>
        <taxon>Pseudomonadota</taxon>
        <taxon>Betaproteobacteria</taxon>
        <taxon>Nitrosomonadales</taxon>
        <taxon>Nitrosomonadaceae</taxon>
        <taxon>Nitrosomonas</taxon>
    </lineage>
</organism>
<dbReference type="RefSeq" id="WP_145956230.1">
    <property type="nucleotide sequence ID" value="NZ_LT907782.1"/>
</dbReference>
<name>A0A285BYR6_9PROT</name>
<dbReference type="AlphaFoldDB" id="A0A285BYR6"/>
<feature type="region of interest" description="Disordered" evidence="1">
    <location>
        <begin position="110"/>
        <end position="158"/>
    </location>
</feature>
<evidence type="ECO:0000313" key="2">
    <source>
        <dbReference type="EMBL" id="SNX60457.1"/>
    </source>
</evidence>
<reference evidence="2 3" key="1">
    <citation type="submission" date="2017-08" db="EMBL/GenBank/DDBJ databases">
        <authorList>
            <person name="de Groot N.N."/>
        </authorList>
    </citation>
    <scope>NUCLEOTIDE SEQUENCE [LARGE SCALE GENOMIC DNA]</scope>
    <source>
        <strain evidence="2 3">Nm15</strain>
    </source>
</reference>
<protein>
    <submittedName>
        <fullName evidence="2">Uncharacterized protein</fullName>
    </submittedName>
</protein>
<dbReference type="Proteomes" id="UP000242498">
    <property type="component" value="Chromosome I"/>
</dbReference>
<gene>
    <name evidence="2" type="ORF">SAMN06296273_1923</name>
</gene>
<dbReference type="EMBL" id="LT907782">
    <property type="protein sequence ID" value="SNX60457.1"/>
    <property type="molecule type" value="Genomic_DNA"/>
</dbReference>
<sequence length="158" mass="17037">MVEGNVTPIESEGSTSQQHAMQVKVSMQQGEHTGQPIYSNFTSVQIGQGVVIVDFGFLDPQTIHAVNRLARSGEKIPETVGARMSCRMAISVEAANQLAQQLNQLLNKATTSTPPSQEKIADQVSHASSNTTPANEENNAVESNTSGGFRFPWSKKTH</sequence>
<evidence type="ECO:0000313" key="3">
    <source>
        <dbReference type="Proteomes" id="UP000242498"/>
    </source>
</evidence>
<accession>A0A285BYR6</accession>
<proteinExistence type="predicted"/>
<evidence type="ECO:0000256" key="1">
    <source>
        <dbReference type="SAM" id="MobiDB-lite"/>
    </source>
</evidence>